<gene>
    <name evidence="3" type="ORF">EJ08DRAFT_648560</name>
</gene>
<name>A0A9P4U0H0_9PEZI</name>
<feature type="domain" description="DM13" evidence="2">
    <location>
        <begin position="27"/>
        <end position="132"/>
    </location>
</feature>
<evidence type="ECO:0000313" key="4">
    <source>
        <dbReference type="Proteomes" id="UP000800235"/>
    </source>
</evidence>
<sequence length="186" mass="19005">MHAPTIFVLALAATAIQFVSAQDPSAQKIGWSGKLSSLDGGLGGTVSVVDSKNLMIKGYTLADASAPALYWWGTTDGVLKDGFRISNKQVKEKASTNSLTIMLDAGKTPADFSTVGLWCERLNANFGQSTLVANTTSTAWTSTAAVSSNAASAAAFPTKTGAASVKTLGWTGGAIGAAVMLATLLL</sequence>
<dbReference type="InterPro" id="IPR045879">
    <property type="entry name" value="B561A"/>
</dbReference>
<keyword evidence="4" id="KW-1185">Reference proteome</keyword>
<dbReference type="InterPro" id="IPR019545">
    <property type="entry name" value="DM13_domain"/>
</dbReference>
<evidence type="ECO:0000313" key="3">
    <source>
        <dbReference type="EMBL" id="KAF2431887.1"/>
    </source>
</evidence>
<dbReference type="OrthoDB" id="2448405at2759"/>
<keyword evidence="1" id="KW-0732">Signal</keyword>
<dbReference type="PROSITE" id="PS51549">
    <property type="entry name" value="DM13"/>
    <property type="match status" value="1"/>
</dbReference>
<evidence type="ECO:0000256" key="1">
    <source>
        <dbReference type="SAM" id="SignalP"/>
    </source>
</evidence>
<feature type="signal peptide" evidence="1">
    <location>
        <begin position="1"/>
        <end position="21"/>
    </location>
</feature>
<organism evidence="3 4">
    <name type="scientific">Tothia fuscella</name>
    <dbReference type="NCBI Taxonomy" id="1048955"/>
    <lineage>
        <taxon>Eukaryota</taxon>
        <taxon>Fungi</taxon>
        <taxon>Dikarya</taxon>
        <taxon>Ascomycota</taxon>
        <taxon>Pezizomycotina</taxon>
        <taxon>Dothideomycetes</taxon>
        <taxon>Pleosporomycetidae</taxon>
        <taxon>Venturiales</taxon>
        <taxon>Cylindrosympodiaceae</taxon>
        <taxon>Tothia</taxon>
    </lineage>
</organism>
<dbReference type="Proteomes" id="UP000800235">
    <property type="component" value="Unassembled WGS sequence"/>
</dbReference>
<proteinExistence type="predicted"/>
<feature type="chain" id="PRO_5040494911" description="DM13 domain-containing protein" evidence="1">
    <location>
        <begin position="22"/>
        <end position="186"/>
    </location>
</feature>
<reference evidence="3" key="1">
    <citation type="journal article" date="2020" name="Stud. Mycol.">
        <title>101 Dothideomycetes genomes: a test case for predicting lifestyles and emergence of pathogens.</title>
        <authorList>
            <person name="Haridas S."/>
            <person name="Albert R."/>
            <person name="Binder M."/>
            <person name="Bloem J."/>
            <person name="Labutti K."/>
            <person name="Salamov A."/>
            <person name="Andreopoulos B."/>
            <person name="Baker S."/>
            <person name="Barry K."/>
            <person name="Bills G."/>
            <person name="Bluhm B."/>
            <person name="Cannon C."/>
            <person name="Castanera R."/>
            <person name="Culley D."/>
            <person name="Daum C."/>
            <person name="Ezra D."/>
            <person name="Gonzalez J."/>
            <person name="Henrissat B."/>
            <person name="Kuo A."/>
            <person name="Liang C."/>
            <person name="Lipzen A."/>
            <person name="Lutzoni F."/>
            <person name="Magnuson J."/>
            <person name="Mondo S."/>
            <person name="Nolan M."/>
            <person name="Ohm R."/>
            <person name="Pangilinan J."/>
            <person name="Park H.-J."/>
            <person name="Ramirez L."/>
            <person name="Alfaro M."/>
            <person name="Sun H."/>
            <person name="Tritt A."/>
            <person name="Yoshinaga Y."/>
            <person name="Zwiers L.-H."/>
            <person name="Turgeon B."/>
            <person name="Goodwin S."/>
            <person name="Spatafora J."/>
            <person name="Crous P."/>
            <person name="Grigoriev I."/>
        </authorList>
    </citation>
    <scope>NUCLEOTIDE SEQUENCE</scope>
    <source>
        <strain evidence="3">CBS 130266</strain>
    </source>
</reference>
<comment type="caution">
    <text evidence="3">The sequence shown here is derived from an EMBL/GenBank/DDBJ whole genome shotgun (WGS) entry which is preliminary data.</text>
</comment>
<evidence type="ECO:0000259" key="2">
    <source>
        <dbReference type="PROSITE" id="PS51549"/>
    </source>
</evidence>
<protein>
    <recommendedName>
        <fullName evidence="2">DM13 domain-containing protein</fullName>
    </recommendedName>
</protein>
<dbReference type="PANTHER" id="PTHR47281:SF1">
    <property type="entry name" value="OS09G0557700 PROTEIN"/>
    <property type="match status" value="1"/>
</dbReference>
<dbReference type="AlphaFoldDB" id="A0A9P4U0H0"/>
<dbReference type="PANTHER" id="PTHR47281">
    <property type="entry name" value="OS09G0557700 PROTEIN"/>
    <property type="match status" value="1"/>
</dbReference>
<dbReference type="Pfam" id="PF10517">
    <property type="entry name" value="DM13"/>
    <property type="match status" value="1"/>
</dbReference>
<accession>A0A9P4U0H0</accession>
<dbReference type="EMBL" id="MU007029">
    <property type="protein sequence ID" value="KAF2431887.1"/>
    <property type="molecule type" value="Genomic_DNA"/>
</dbReference>